<evidence type="ECO:0000313" key="2">
    <source>
        <dbReference type="Proteomes" id="UP000796880"/>
    </source>
</evidence>
<dbReference type="Proteomes" id="UP000796880">
    <property type="component" value="Unassembled WGS sequence"/>
</dbReference>
<gene>
    <name evidence="1" type="ORF">FNV43_RR14689</name>
</gene>
<dbReference type="EMBL" id="VOIH02000006">
    <property type="protein sequence ID" value="KAF3444996.1"/>
    <property type="molecule type" value="Genomic_DNA"/>
</dbReference>
<sequence>MLNGIPQKQREHCHEEDGVRVDEQILSWLGFGPGYLFKASGSRPNKVPPPHQRKREAQCSIDNLFKRRCTITDLLDEAHTNMLTTDQERPILCEEETDSMEPIGLQTTINSQDGLATPFHPRTNTTATRSVIKASEPTHYKKKGYSEY</sequence>
<organism evidence="1 2">
    <name type="scientific">Rhamnella rubrinervis</name>
    <dbReference type="NCBI Taxonomy" id="2594499"/>
    <lineage>
        <taxon>Eukaryota</taxon>
        <taxon>Viridiplantae</taxon>
        <taxon>Streptophyta</taxon>
        <taxon>Embryophyta</taxon>
        <taxon>Tracheophyta</taxon>
        <taxon>Spermatophyta</taxon>
        <taxon>Magnoliopsida</taxon>
        <taxon>eudicotyledons</taxon>
        <taxon>Gunneridae</taxon>
        <taxon>Pentapetalae</taxon>
        <taxon>rosids</taxon>
        <taxon>fabids</taxon>
        <taxon>Rosales</taxon>
        <taxon>Rhamnaceae</taxon>
        <taxon>rhamnoid group</taxon>
        <taxon>Rhamneae</taxon>
        <taxon>Rhamnella</taxon>
    </lineage>
</organism>
<evidence type="ECO:0000313" key="1">
    <source>
        <dbReference type="EMBL" id="KAF3444996.1"/>
    </source>
</evidence>
<proteinExistence type="predicted"/>
<accession>A0A8K0MGG8</accession>
<protein>
    <submittedName>
        <fullName evidence="1">Uncharacterized protein</fullName>
    </submittedName>
</protein>
<dbReference type="AlphaFoldDB" id="A0A8K0MGG8"/>
<reference evidence="1" key="1">
    <citation type="submission" date="2020-03" db="EMBL/GenBank/DDBJ databases">
        <title>A high-quality chromosome-level genome assembly of a woody plant with both climbing and erect habits, Rhamnella rubrinervis.</title>
        <authorList>
            <person name="Lu Z."/>
            <person name="Yang Y."/>
            <person name="Zhu X."/>
            <person name="Sun Y."/>
        </authorList>
    </citation>
    <scope>NUCLEOTIDE SEQUENCE</scope>
    <source>
        <strain evidence="1">BYM</strain>
        <tissue evidence="1">Leaf</tissue>
    </source>
</reference>
<name>A0A8K0MGG8_9ROSA</name>
<keyword evidence="2" id="KW-1185">Reference proteome</keyword>
<comment type="caution">
    <text evidence="1">The sequence shown here is derived from an EMBL/GenBank/DDBJ whole genome shotgun (WGS) entry which is preliminary data.</text>
</comment>